<dbReference type="KEGG" id="enn:FRE64_03735"/>
<gene>
    <name evidence="2" type="ORF">FRE64_03735</name>
</gene>
<dbReference type="AlphaFoldDB" id="A0A5B8NJF4"/>
<dbReference type="RefSeq" id="WP_146294732.1">
    <property type="nucleotide sequence ID" value="NZ_CP042326.1"/>
</dbReference>
<evidence type="ECO:0000313" key="2">
    <source>
        <dbReference type="EMBL" id="QDZ39124.1"/>
    </source>
</evidence>
<reference evidence="2 3" key="1">
    <citation type="submission" date="2019-08" db="EMBL/GenBank/DDBJ databases">
        <title>Carotenoids and Carotenoid Binding Proteins in the Halophilic Cyanobacterium Euhalothece sp. ZM00.</title>
        <authorList>
            <person name="Cho S.M."/>
            <person name="Song J.Y."/>
            <person name="Park Y.-I."/>
        </authorList>
    </citation>
    <scope>NUCLEOTIDE SEQUENCE [LARGE SCALE GENOMIC DNA]</scope>
    <source>
        <strain evidence="2 3">Z-M001</strain>
    </source>
</reference>
<dbReference type="InterPro" id="IPR007345">
    <property type="entry name" value="Polysacch_pyruvyl_Trfase"/>
</dbReference>
<dbReference type="Pfam" id="PF04230">
    <property type="entry name" value="PS_pyruv_trans"/>
    <property type="match status" value="1"/>
</dbReference>
<evidence type="ECO:0000313" key="3">
    <source>
        <dbReference type="Proteomes" id="UP000318453"/>
    </source>
</evidence>
<keyword evidence="3" id="KW-1185">Reference proteome</keyword>
<protein>
    <submittedName>
        <fullName evidence="2">Polysaccharide pyruvyl transferase family protein</fullName>
    </submittedName>
</protein>
<organism evidence="2 3">
    <name type="scientific">Euhalothece natronophila Z-M001</name>
    <dbReference type="NCBI Taxonomy" id="522448"/>
    <lineage>
        <taxon>Bacteria</taxon>
        <taxon>Bacillati</taxon>
        <taxon>Cyanobacteriota</taxon>
        <taxon>Cyanophyceae</taxon>
        <taxon>Oscillatoriophycideae</taxon>
        <taxon>Chroococcales</taxon>
        <taxon>Halothecacae</taxon>
        <taxon>Halothece cluster</taxon>
        <taxon>Euhalothece</taxon>
    </lineage>
</organism>
<keyword evidence="2" id="KW-0808">Transferase</keyword>
<sequence>MKLAYQNFPNFGDQLNPLIWSQLLGDHLEIITTEETRPEKIISDISLLSIGSYLSNSLLQGFTSSNKAVIAGTGCGYGMMKNQFGFGLNFPYAKSKVSFKLPIASPQEQYTDSKRFYWVRGPLSAHVLGLPNKVAVADGAYLLRKIIPTSQSVEKKGVAFMPHISSAQLSPWQNICNSIGFTYIDPRESPIEIINKINLAEVLVTDALHGAIVSDALRTPWIPVKTLECILDFKWVDHCSSIGFNYQPIDLPSLWPASAIMKTQRSLPKKIIFGARTKISNWLISKEKVAKALLYAAYSQPYLSSDKVISSIDERLETLVNQIKFDIANHSFFEVESSSPLVNKAQK</sequence>
<feature type="domain" description="Polysaccharide pyruvyl transferase" evidence="1">
    <location>
        <begin position="175"/>
        <end position="224"/>
    </location>
</feature>
<accession>A0A5B8NJF4</accession>
<name>A0A5B8NJF4_9CHRO</name>
<dbReference type="OrthoDB" id="9803627at2"/>
<evidence type="ECO:0000259" key="1">
    <source>
        <dbReference type="Pfam" id="PF04230"/>
    </source>
</evidence>
<proteinExistence type="predicted"/>
<dbReference type="GO" id="GO:0016740">
    <property type="term" value="F:transferase activity"/>
    <property type="evidence" value="ECO:0007669"/>
    <property type="project" value="UniProtKB-KW"/>
</dbReference>
<dbReference type="EMBL" id="CP042326">
    <property type="protein sequence ID" value="QDZ39124.1"/>
    <property type="molecule type" value="Genomic_DNA"/>
</dbReference>
<dbReference type="Proteomes" id="UP000318453">
    <property type="component" value="Chromosome"/>
</dbReference>